<protein>
    <recommendedName>
        <fullName evidence="4">Conjugal transfer protein</fullName>
    </recommendedName>
</protein>
<dbReference type="EMBL" id="JAFFZM010000035">
    <property type="protein sequence ID" value="MBO8203152.1"/>
    <property type="molecule type" value="Genomic_DNA"/>
</dbReference>
<reference evidence="2 3" key="1">
    <citation type="submission" date="2021-02" db="EMBL/GenBank/DDBJ databases">
        <title>Streptomyces spirodelae sp. nov., isolated from duckweed.</title>
        <authorList>
            <person name="Saimee Y."/>
            <person name="Duangmal K."/>
        </authorList>
    </citation>
    <scope>NUCLEOTIDE SEQUENCE [LARGE SCALE GENOMIC DNA]</scope>
    <source>
        <strain evidence="2 3">DSM 42105</strain>
    </source>
</reference>
<accession>A0ABS3Y7M6</accession>
<evidence type="ECO:0000313" key="3">
    <source>
        <dbReference type="Proteomes" id="UP000721954"/>
    </source>
</evidence>
<evidence type="ECO:0000256" key="1">
    <source>
        <dbReference type="SAM" id="MobiDB-lite"/>
    </source>
</evidence>
<comment type="caution">
    <text evidence="2">The sequence shown here is derived from an EMBL/GenBank/DDBJ whole genome shotgun (WGS) entry which is preliminary data.</text>
</comment>
<keyword evidence="3" id="KW-1185">Reference proteome</keyword>
<dbReference type="Proteomes" id="UP000721954">
    <property type="component" value="Unassembled WGS sequence"/>
</dbReference>
<feature type="region of interest" description="Disordered" evidence="1">
    <location>
        <begin position="130"/>
        <end position="176"/>
    </location>
</feature>
<evidence type="ECO:0008006" key="4">
    <source>
        <dbReference type="Google" id="ProtNLM"/>
    </source>
</evidence>
<gene>
    <name evidence="2" type="ORF">JW613_33465</name>
</gene>
<name>A0ABS3Y7M6_9ACTN</name>
<proteinExistence type="predicted"/>
<organism evidence="2 3">
    <name type="scientific">Streptomyces smyrnaeus</name>
    <dbReference type="NCBI Taxonomy" id="1387713"/>
    <lineage>
        <taxon>Bacteria</taxon>
        <taxon>Bacillati</taxon>
        <taxon>Actinomycetota</taxon>
        <taxon>Actinomycetes</taxon>
        <taxon>Kitasatosporales</taxon>
        <taxon>Streptomycetaceae</taxon>
        <taxon>Streptomyces</taxon>
    </lineage>
</organism>
<feature type="compositionally biased region" description="Low complexity" evidence="1">
    <location>
        <begin position="164"/>
        <end position="176"/>
    </location>
</feature>
<sequence length="201" mass="21630">MSSAGKRVSRSYTRARHLPWVLGKIGDWTLPLGPYNAAQLLIAFVGSFVLIKTFGLWSWMGPLPPLTLGVAVWAARRTRVYGRSPLYVAWGLVSYALQPKEGRMHGRPVRPARARVLHGGFHLLDTATAGVGAPSGDAPVSRPARTVRPPLRTGRRQGAASRSTAPVTGAAPAPTALQQLLARQEAVRISSSLSNSDDRRP</sequence>
<evidence type="ECO:0000313" key="2">
    <source>
        <dbReference type="EMBL" id="MBO8203152.1"/>
    </source>
</evidence>